<accession>A0A841H1M8</accession>
<evidence type="ECO:0000313" key="3">
    <source>
        <dbReference type="Proteomes" id="UP000582837"/>
    </source>
</evidence>
<name>A0A841H1M8_9BACT</name>
<evidence type="ECO:0000313" key="2">
    <source>
        <dbReference type="EMBL" id="MBB6071910.1"/>
    </source>
</evidence>
<comment type="caution">
    <text evidence="2">The sequence shown here is derived from an EMBL/GenBank/DDBJ whole genome shotgun (WGS) entry which is preliminary data.</text>
</comment>
<evidence type="ECO:0000256" key="1">
    <source>
        <dbReference type="SAM" id="MobiDB-lite"/>
    </source>
</evidence>
<reference evidence="2 3" key="1">
    <citation type="submission" date="2020-08" db="EMBL/GenBank/DDBJ databases">
        <title>Genomic Encyclopedia of Type Strains, Phase IV (KMG-IV): sequencing the most valuable type-strain genomes for metagenomic binning, comparative biology and taxonomic classification.</title>
        <authorList>
            <person name="Goeker M."/>
        </authorList>
    </citation>
    <scope>NUCLEOTIDE SEQUENCE [LARGE SCALE GENOMIC DNA]</scope>
    <source>
        <strain evidence="2 3">DSM 29007</strain>
    </source>
</reference>
<organism evidence="2 3">
    <name type="scientific">Longimicrobium terrae</name>
    <dbReference type="NCBI Taxonomy" id="1639882"/>
    <lineage>
        <taxon>Bacteria</taxon>
        <taxon>Pseudomonadati</taxon>
        <taxon>Gemmatimonadota</taxon>
        <taxon>Longimicrobiia</taxon>
        <taxon>Longimicrobiales</taxon>
        <taxon>Longimicrobiaceae</taxon>
        <taxon>Longimicrobium</taxon>
    </lineage>
</organism>
<dbReference type="AlphaFoldDB" id="A0A841H1M8"/>
<sequence>MPHDPRLADASDDDFPSALLARRAAPMRRLGHIPGDAEVEAAATRLFARIDPTAPSNVVDLETRALPHVYPDAVLRPLDRRLAATVTNRGRLYLQGERLGVGASTLAGDYSRAFNHRAGMHRDPRRIAYMPILSGSRNPVKLLDALCEIIRAPLSVTELRFRSVETLARRFVEGIRAHRVCTIIFDHIHHCSRDVLQMIGELMLVSDPSYRVPLELDEYDSMVPRLGFVLVTHNPPETLLGPVPELLHLLEGEHAVLRPYASAAVTAEAIRQSGIGLQDLDLTTLDDALMAQVAHEVTQGLIDQLLPFLRLIDAITRYGGLRRPTLEAFKTALPFHRHLRQKITKQTEPAFDGRAIDSVLERAGALRDLHLEPLRAAGGAGQGRADTTAKITSGRGHPALRAIREGRAAAEDERKAAVARPRKRKAGP</sequence>
<dbReference type="Proteomes" id="UP000582837">
    <property type="component" value="Unassembled WGS sequence"/>
</dbReference>
<feature type="compositionally biased region" description="Basic and acidic residues" evidence="1">
    <location>
        <begin position="402"/>
        <end position="416"/>
    </location>
</feature>
<dbReference type="EMBL" id="JACHIA010000011">
    <property type="protein sequence ID" value="MBB6071910.1"/>
    <property type="molecule type" value="Genomic_DNA"/>
</dbReference>
<gene>
    <name evidence="2" type="ORF">HNQ61_003570</name>
</gene>
<keyword evidence="3" id="KW-1185">Reference proteome</keyword>
<proteinExistence type="predicted"/>
<feature type="region of interest" description="Disordered" evidence="1">
    <location>
        <begin position="377"/>
        <end position="428"/>
    </location>
</feature>
<protein>
    <submittedName>
        <fullName evidence="2">Uncharacterized protein</fullName>
    </submittedName>
</protein>